<feature type="binding site" evidence="14">
    <location>
        <position position="174"/>
    </location>
    <ligand>
        <name>GTP</name>
        <dbReference type="ChEBI" id="CHEBI:37565"/>
    </ligand>
</feature>
<evidence type="ECO:0000256" key="11">
    <source>
        <dbReference type="ARBA" id="ARBA00023134"/>
    </source>
</evidence>
<evidence type="ECO:0000256" key="7">
    <source>
        <dbReference type="ARBA" id="ARBA00022824"/>
    </source>
</evidence>
<dbReference type="GO" id="GO:0006886">
    <property type="term" value="P:intracellular protein transport"/>
    <property type="evidence" value="ECO:0007669"/>
    <property type="project" value="InterPro"/>
</dbReference>
<accession>A0A7S0AV35</accession>
<evidence type="ECO:0000256" key="1">
    <source>
        <dbReference type="ARBA" id="ARBA00004395"/>
    </source>
</evidence>
<dbReference type="SMART" id="SM00177">
    <property type="entry name" value="ARF"/>
    <property type="match status" value="1"/>
</dbReference>
<dbReference type="GO" id="GO:0005525">
    <property type="term" value="F:GTP binding"/>
    <property type="evidence" value="ECO:0007669"/>
    <property type="project" value="UniProtKB-KW"/>
</dbReference>
<feature type="binding site" evidence="16">
    <location>
        <position position="51"/>
    </location>
    <ligand>
        <name>Mg(2+)</name>
        <dbReference type="ChEBI" id="CHEBI:18420"/>
    </ligand>
</feature>
<dbReference type="PRINTS" id="PR00328">
    <property type="entry name" value="SAR1GTPBP"/>
</dbReference>
<dbReference type="EMBL" id="HBEJ01014540">
    <property type="protein sequence ID" value="CAD8375525.1"/>
    <property type="molecule type" value="Transcribed_RNA"/>
</dbReference>
<feature type="binding site" evidence="14">
    <location>
        <position position="34"/>
    </location>
    <ligand>
        <name>GTP</name>
        <dbReference type="ChEBI" id="CHEBI:37565"/>
    </ligand>
</feature>
<evidence type="ECO:0000256" key="5">
    <source>
        <dbReference type="ARBA" id="ARBA00022741"/>
    </source>
</evidence>
<feature type="binding site" evidence="14">
    <location>
        <position position="132"/>
    </location>
    <ligand>
        <name>GTP</name>
        <dbReference type="ChEBI" id="CHEBI:37565"/>
    </ligand>
</feature>
<feature type="binding site" evidence="14">
    <location>
        <position position="175"/>
    </location>
    <ligand>
        <name>GTP</name>
        <dbReference type="ChEBI" id="CHEBI:37565"/>
    </ligand>
</feature>
<feature type="binding site" evidence="15">
    <location>
        <begin position="129"/>
        <end position="132"/>
    </location>
    <ligand>
        <name>GTP</name>
        <dbReference type="ChEBI" id="CHEBI:37565"/>
    </ligand>
</feature>
<dbReference type="InterPro" id="IPR027417">
    <property type="entry name" value="P-loop_NTPase"/>
</dbReference>
<keyword evidence="12" id="KW-0472">Membrane</keyword>
<keyword evidence="10 17" id="KW-0333">Golgi apparatus</keyword>
<evidence type="ECO:0000256" key="14">
    <source>
        <dbReference type="PIRSR" id="PIRSR606687-2"/>
    </source>
</evidence>
<feature type="binding site" evidence="14">
    <location>
        <position position="33"/>
    </location>
    <ligand>
        <name>GTP</name>
        <dbReference type="ChEBI" id="CHEBI:37565"/>
    </ligand>
</feature>
<dbReference type="InterPro" id="IPR006689">
    <property type="entry name" value="Small_GTPase_ARF/SAR"/>
</dbReference>
<feature type="binding site" evidence="13">
    <location>
        <position position="29"/>
    </location>
    <ligand>
        <name>Mg(2+)</name>
        <dbReference type="ChEBI" id="CHEBI:18420"/>
    </ligand>
</feature>
<evidence type="ECO:0000256" key="8">
    <source>
        <dbReference type="ARBA" id="ARBA00022892"/>
    </source>
</evidence>
<dbReference type="NCBIfam" id="TIGR00231">
    <property type="entry name" value="small_GTP"/>
    <property type="match status" value="1"/>
</dbReference>
<comment type="subcellular location">
    <subcellularLocation>
        <location evidence="2">Endoplasmic reticulum membrane</location>
        <topology evidence="2">Peripheral membrane protein</topology>
    </subcellularLocation>
    <subcellularLocation>
        <location evidence="1">Golgi apparatus membrane</location>
        <topology evidence="1">Peripheral membrane protein</topology>
    </subcellularLocation>
</comment>
<evidence type="ECO:0000256" key="13">
    <source>
        <dbReference type="PIRSR" id="PIRSR606687-1"/>
    </source>
</evidence>
<keyword evidence="8 17" id="KW-0931">ER-Golgi transport</keyword>
<evidence type="ECO:0000256" key="6">
    <source>
        <dbReference type="ARBA" id="ARBA00022801"/>
    </source>
</evidence>
<feature type="binding site" evidence="15">
    <location>
        <position position="73"/>
    </location>
    <ligand>
        <name>GTP</name>
        <dbReference type="ChEBI" id="CHEBI:37565"/>
    </ligand>
</feature>
<dbReference type="GO" id="GO:0046872">
    <property type="term" value="F:metal ion binding"/>
    <property type="evidence" value="ECO:0007669"/>
    <property type="project" value="UniProtKB-KW"/>
</dbReference>
<dbReference type="Pfam" id="PF00025">
    <property type="entry name" value="Arf"/>
    <property type="match status" value="1"/>
</dbReference>
<evidence type="ECO:0000256" key="10">
    <source>
        <dbReference type="ARBA" id="ARBA00023034"/>
    </source>
</evidence>
<feature type="binding site" evidence="16">
    <location>
        <position position="34"/>
    </location>
    <ligand>
        <name>Mg(2+)</name>
        <dbReference type="ChEBI" id="CHEBI:18420"/>
    </ligand>
</feature>
<feature type="binding site" evidence="14">
    <location>
        <position position="32"/>
    </location>
    <ligand>
        <name>GTP</name>
        <dbReference type="ChEBI" id="CHEBI:37565"/>
    </ligand>
</feature>
<keyword evidence="13" id="KW-0460">Magnesium</keyword>
<dbReference type="Gene3D" id="3.40.50.300">
    <property type="entry name" value="P-loop containing nucleotide triphosphate hydrolases"/>
    <property type="match status" value="1"/>
</dbReference>
<organism evidence="18">
    <name type="scientific">Minutocellus polymorphus</name>
    <dbReference type="NCBI Taxonomy" id="265543"/>
    <lineage>
        <taxon>Eukaryota</taxon>
        <taxon>Sar</taxon>
        <taxon>Stramenopiles</taxon>
        <taxon>Ochrophyta</taxon>
        <taxon>Bacillariophyta</taxon>
        <taxon>Mediophyceae</taxon>
        <taxon>Cymatosirophycidae</taxon>
        <taxon>Cymatosirales</taxon>
        <taxon>Cymatosiraceae</taxon>
        <taxon>Minutocellus</taxon>
    </lineage>
</organism>
<keyword evidence="6" id="KW-0378">Hydrolase</keyword>
<dbReference type="GO" id="GO:0016192">
    <property type="term" value="P:vesicle-mediated transport"/>
    <property type="evidence" value="ECO:0007669"/>
    <property type="project" value="UniProtKB-KW"/>
</dbReference>
<evidence type="ECO:0008006" key="19">
    <source>
        <dbReference type="Google" id="ProtNLM"/>
    </source>
</evidence>
<dbReference type="InterPro" id="IPR006687">
    <property type="entry name" value="Small_GTPase_SAR1"/>
</dbReference>
<protein>
    <recommendedName>
        <fullName evidence="19">Small COPII coat GTPase SAR1</fullName>
    </recommendedName>
</protein>
<comment type="similarity">
    <text evidence="3 17">Belongs to the small GTPase superfamily. SAR1 family.</text>
</comment>
<dbReference type="GO" id="GO:0003924">
    <property type="term" value="F:GTPase activity"/>
    <property type="evidence" value="ECO:0007669"/>
    <property type="project" value="InterPro"/>
</dbReference>
<dbReference type="GO" id="GO:0005789">
    <property type="term" value="C:endoplasmic reticulum membrane"/>
    <property type="evidence" value="ECO:0007669"/>
    <property type="project" value="UniProtKB-SubCell"/>
</dbReference>
<dbReference type="PANTHER" id="PTHR45684">
    <property type="entry name" value="RE74312P"/>
    <property type="match status" value="1"/>
</dbReference>
<dbReference type="PROSITE" id="PS51422">
    <property type="entry name" value="SAR1"/>
    <property type="match status" value="1"/>
</dbReference>
<evidence type="ECO:0000256" key="12">
    <source>
        <dbReference type="ARBA" id="ARBA00023136"/>
    </source>
</evidence>
<feature type="binding site" evidence="14">
    <location>
        <position position="30"/>
    </location>
    <ligand>
        <name>GTP</name>
        <dbReference type="ChEBI" id="CHEBI:37565"/>
    </ligand>
</feature>
<proteinExistence type="inferred from homology"/>
<keyword evidence="11 15" id="KW-0342">GTP-binding</keyword>
<evidence type="ECO:0000256" key="9">
    <source>
        <dbReference type="ARBA" id="ARBA00022927"/>
    </source>
</evidence>
<evidence type="ECO:0000256" key="2">
    <source>
        <dbReference type="ARBA" id="ARBA00004406"/>
    </source>
</evidence>
<evidence type="ECO:0000256" key="17">
    <source>
        <dbReference type="RuleBase" id="RU003926"/>
    </source>
</evidence>
<keyword evidence="9 17" id="KW-0653">Protein transport</keyword>
<dbReference type="InterPro" id="IPR005225">
    <property type="entry name" value="Small_GTP-bd"/>
</dbReference>
<evidence type="ECO:0000313" key="18">
    <source>
        <dbReference type="EMBL" id="CAD8375525.1"/>
    </source>
</evidence>
<keyword evidence="13" id="KW-0479">Metal-binding</keyword>
<dbReference type="SMART" id="SM00178">
    <property type="entry name" value="SAR"/>
    <property type="match status" value="1"/>
</dbReference>
<evidence type="ECO:0000256" key="15">
    <source>
        <dbReference type="PIRSR" id="PIRSR606689-1"/>
    </source>
</evidence>
<feature type="binding site" evidence="14">
    <location>
        <position position="35"/>
    </location>
    <ligand>
        <name>GTP</name>
        <dbReference type="ChEBI" id="CHEBI:37565"/>
    </ligand>
</feature>
<keyword evidence="4 17" id="KW-0813">Transport</keyword>
<feature type="binding site" evidence="14">
    <location>
        <position position="129"/>
    </location>
    <ligand>
        <name>GTP</name>
        <dbReference type="ChEBI" id="CHEBI:37565"/>
    </ligand>
</feature>
<sequence length="192" mass="21836">MFLVDWWYSALASLGLYHKNAKILFLGLDNAGKTTLLHMLKENRVQVHVPTLHPNTDELIIGKIKFKTFDLGGHETARRLWQDYFTTVDGVVYLVDAIDRGRFPEAKKELDALLTSDELADVPFLILGNKIDMPTAASEEELKYALGLMDTYGKDTKPDKDSGVRPIELYMCSVIRRMGYSDGFQWLSQFLS</sequence>
<dbReference type="GO" id="GO:0000139">
    <property type="term" value="C:Golgi membrane"/>
    <property type="evidence" value="ECO:0007669"/>
    <property type="project" value="UniProtKB-SubCell"/>
</dbReference>
<keyword evidence="5 14" id="KW-0547">Nucleotide-binding</keyword>
<dbReference type="PROSITE" id="PS51417">
    <property type="entry name" value="ARF"/>
    <property type="match status" value="1"/>
</dbReference>
<feature type="binding site" evidence="14">
    <location>
        <position position="130"/>
    </location>
    <ligand>
        <name>GTP</name>
        <dbReference type="ChEBI" id="CHEBI:37565"/>
    </ligand>
</feature>
<dbReference type="FunFam" id="3.40.50.300:FF:000161">
    <property type="entry name" value="Small COPII coat GTPase"/>
    <property type="match status" value="1"/>
</dbReference>
<evidence type="ECO:0000256" key="16">
    <source>
        <dbReference type="PIRSR" id="PIRSR606689-2"/>
    </source>
</evidence>
<reference evidence="18" key="1">
    <citation type="submission" date="2021-01" db="EMBL/GenBank/DDBJ databases">
        <authorList>
            <person name="Corre E."/>
            <person name="Pelletier E."/>
            <person name="Niang G."/>
            <person name="Scheremetjew M."/>
            <person name="Finn R."/>
            <person name="Kale V."/>
            <person name="Holt S."/>
            <person name="Cochrane G."/>
            <person name="Meng A."/>
            <person name="Brown T."/>
            <person name="Cohen L."/>
        </authorList>
    </citation>
    <scope>NUCLEOTIDE SEQUENCE</scope>
    <source>
        <strain evidence="18">CCMP3303</strain>
    </source>
</reference>
<name>A0A7S0AV35_9STRA</name>
<evidence type="ECO:0000256" key="3">
    <source>
        <dbReference type="ARBA" id="ARBA00007507"/>
    </source>
</evidence>
<evidence type="ECO:0000256" key="4">
    <source>
        <dbReference type="ARBA" id="ARBA00022448"/>
    </source>
</evidence>
<dbReference type="SUPFAM" id="SSF52540">
    <property type="entry name" value="P-loop containing nucleoside triphosphate hydrolases"/>
    <property type="match status" value="1"/>
</dbReference>
<gene>
    <name evidence="18" type="ORF">MPOL1434_LOCUS8534</name>
</gene>
<dbReference type="CDD" id="cd00879">
    <property type="entry name" value="Sar1"/>
    <property type="match status" value="1"/>
</dbReference>
<dbReference type="AlphaFoldDB" id="A0A7S0AV35"/>
<feature type="binding site" evidence="15">
    <location>
        <begin position="27"/>
        <end position="34"/>
    </location>
    <ligand>
        <name>GTP</name>
        <dbReference type="ChEBI" id="CHEBI:37565"/>
    </ligand>
</feature>
<keyword evidence="7 17" id="KW-0256">Endoplasmic reticulum</keyword>